<evidence type="ECO:0000256" key="6">
    <source>
        <dbReference type="ARBA" id="ARBA00022982"/>
    </source>
</evidence>
<accession>A0A9Q1B3K0</accession>
<comment type="subcellular location">
    <subcellularLocation>
        <location evidence="1">Mitochondrion inner membrane</location>
        <topology evidence="1">Peripheral membrane protein</topology>
        <orientation evidence="1">Intermembrane side</orientation>
    </subcellularLocation>
</comment>
<keyword evidence="10" id="KW-1015">Disulfide bond</keyword>
<sequence length="88" mass="10231">MGRQDEAALEGRSGDPEEEEEELVDPITVARKQCEATKECEKFRERFDKCETRVNSRSKTEEQCTEELFDFLLARDHCVAKSLFSKLK</sequence>
<evidence type="ECO:0000256" key="1">
    <source>
        <dbReference type="ARBA" id="ARBA00004137"/>
    </source>
</evidence>
<dbReference type="SUPFAM" id="SSF81531">
    <property type="entry name" value="Non-heme 11 kDa protein of cytochrome bc1 complex (Ubiquinol-cytochrome c reductase)"/>
    <property type="match status" value="1"/>
</dbReference>
<evidence type="ECO:0000313" key="14">
    <source>
        <dbReference type="Proteomes" id="UP001142489"/>
    </source>
</evidence>
<keyword evidence="3 9" id="KW-0813">Transport</keyword>
<comment type="function">
    <text evidence="9">Component of the ubiquinol-cytochrome c oxidoreductase, a multisubunit transmembrane complex that is part of the mitochondrial electron transport chain which drives oxidative phosphorylation.</text>
</comment>
<dbReference type="Proteomes" id="UP001142489">
    <property type="component" value="Unassembled WGS sequence"/>
</dbReference>
<dbReference type="Pfam" id="PF02320">
    <property type="entry name" value="UCR_hinge"/>
    <property type="match status" value="1"/>
</dbReference>
<protein>
    <recommendedName>
        <fullName evidence="9">Cytochrome b-c1 complex subunit 6</fullName>
    </recommendedName>
</protein>
<evidence type="ECO:0000256" key="11">
    <source>
        <dbReference type="SAM" id="MobiDB-lite"/>
    </source>
</evidence>
<evidence type="ECO:0000256" key="4">
    <source>
        <dbReference type="ARBA" id="ARBA00022660"/>
    </source>
</evidence>
<evidence type="ECO:0000256" key="3">
    <source>
        <dbReference type="ARBA" id="ARBA00022448"/>
    </source>
</evidence>
<name>A0A9Q1B3K0_9SAUR</name>
<feature type="region of interest" description="Disordered" evidence="11">
    <location>
        <begin position="1"/>
        <end position="24"/>
    </location>
</feature>
<keyword evidence="7 9" id="KW-0496">Mitochondrion</keyword>
<dbReference type="InterPro" id="IPR023184">
    <property type="entry name" value="Ubol_cytC_Rdtase_hinge_dom"/>
</dbReference>
<dbReference type="AlphaFoldDB" id="A0A9Q1B3K0"/>
<dbReference type="EMBL" id="JAPFRF010000005">
    <property type="protein sequence ID" value="KAJ7332776.1"/>
    <property type="molecule type" value="Genomic_DNA"/>
</dbReference>
<dbReference type="PANTHER" id="PTHR15336:SF0">
    <property type="entry name" value="CYTOCHROME B-C1 COMPLEX SUBUNIT 6, MITOCHONDRIAL"/>
    <property type="match status" value="1"/>
</dbReference>
<keyword evidence="4 9" id="KW-0679">Respiratory chain</keyword>
<feature type="domain" description="Ubiquinol-cytochrome C reductase hinge" evidence="12">
    <location>
        <begin position="25"/>
        <end position="88"/>
    </location>
</feature>
<comment type="similarity">
    <text evidence="2 9">Belongs to the UQCRH/QCR6 family.</text>
</comment>
<evidence type="ECO:0000256" key="9">
    <source>
        <dbReference type="PIRNR" id="PIRNR000019"/>
    </source>
</evidence>
<evidence type="ECO:0000256" key="8">
    <source>
        <dbReference type="ARBA" id="ARBA00023136"/>
    </source>
</evidence>
<organism evidence="13 14">
    <name type="scientific">Phrynocephalus forsythii</name>
    <dbReference type="NCBI Taxonomy" id="171643"/>
    <lineage>
        <taxon>Eukaryota</taxon>
        <taxon>Metazoa</taxon>
        <taxon>Chordata</taxon>
        <taxon>Craniata</taxon>
        <taxon>Vertebrata</taxon>
        <taxon>Euteleostomi</taxon>
        <taxon>Lepidosauria</taxon>
        <taxon>Squamata</taxon>
        <taxon>Bifurcata</taxon>
        <taxon>Unidentata</taxon>
        <taxon>Episquamata</taxon>
        <taxon>Toxicofera</taxon>
        <taxon>Iguania</taxon>
        <taxon>Acrodonta</taxon>
        <taxon>Agamidae</taxon>
        <taxon>Agaminae</taxon>
        <taxon>Phrynocephalus</taxon>
    </lineage>
</organism>
<evidence type="ECO:0000313" key="13">
    <source>
        <dbReference type="EMBL" id="KAJ7332776.1"/>
    </source>
</evidence>
<dbReference type="InterPro" id="IPR003422">
    <property type="entry name" value="Cyt_b-c1_6"/>
</dbReference>
<dbReference type="OrthoDB" id="405848at2759"/>
<feature type="disulfide bond" evidence="10">
    <location>
        <begin position="50"/>
        <end position="64"/>
    </location>
</feature>
<keyword evidence="14" id="KW-1185">Reference proteome</keyword>
<evidence type="ECO:0000259" key="12">
    <source>
        <dbReference type="Pfam" id="PF02320"/>
    </source>
</evidence>
<dbReference type="PANTHER" id="PTHR15336">
    <property type="entry name" value="UBIQUINOL-CYTOCHROME C REDUCTASE COMPLEX 7.8 KDA PROTEIN"/>
    <property type="match status" value="1"/>
</dbReference>
<keyword evidence="8 9" id="KW-0472">Membrane</keyword>
<feature type="disulfide bond" evidence="10">
    <location>
        <begin position="34"/>
        <end position="78"/>
    </location>
</feature>
<evidence type="ECO:0000256" key="7">
    <source>
        <dbReference type="ARBA" id="ARBA00023128"/>
    </source>
</evidence>
<dbReference type="InterPro" id="IPR036811">
    <property type="entry name" value="Ubol_cytC_Rdtase_hinge_dom_sf"/>
</dbReference>
<dbReference type="GO" id="GO:0006122">
    <property type="term" value="P:mitochondrial electron transport, ubiquinol to cytochrome c"/>
    <property type="evidence" value="ECO:0007669"/>
    <property type="project" value="InterPro"/>
</dbReference>
<evidence type="ECO:0000256" key="5">
    <source>
        <dbReference type="ARBA" id="ARBA00022792"/>
    </source>
</evidence>
<gene>
    <name evidence="13" type="ORF">JRQ81_014956</name>
</gene>
<evidence type="ECO:0000256" key="2">
    <source>
        <dbReference type="ARBA" id="ARBA00006498"/>
    </source>
</evidence>
<dbReference type="Gene3D" id="1.10.287.20">
    <property type="entry name" value="Ubiquinol-cytochrome C reductase hinge domain"/>
    <property type="match status" value="1"/>
</dbReference>
<reference evidence="13" key="1">
    <citation type="journal article" date="2023" name="DNA Res.">
        <title>Chromosome-level genome assembly of Phrynocephalus forsythii using third-generation DNA sequencing and Hi-C analysis.</title>
        <authorList>
            <person name="Qi Y."/>
            <person name="Zhao W."/>
            <person name="Zhao Y."/>
            <person name="Niu C."/>
            <person name="Cao S."/>
            <person name="Zhang Y."/>
        </authorList>
    </citation>
    <scope>NUCLEOTIDE SEQUENCE</scope>
    <source>
        <tissue evidence="13">Muscle</tissue>
    </source>
</reference>
<keyword evidence="5 9" id="KW-0999">Mitochondrion inner membrane</keyword>
<keyword evidence="6 9" id="KW-0249">Electron transport</keyword>
<dbReference type="PIRSF" id="PIRSF000019">
    <property type="entry name" value="Bc1_11K"/>
    <property type="match status" value="1"/>
</dbReference>
<dbReference type="GO" id="GO:0005743">
    <property type="term" value="C:mitochondrial inner membrane"/>
    <property type="evidence" value="ECO:0007669"/>
    <property type="project" value="UniProtKB-SubCell"/>
</dbReference>
<proteinExistence type="inferred from homology"/>
<comment type="caution">
    <text evidence="13">The sequence shown here is derived from an EMBL/GenBank/DDBJ whole genome shotgun (WGS) entry which is preliminary data.</text>
</comment>
<evidence type="ECO:0000256" key="10">
    <source>
        <dbReference type="PIRSR" id="PIRSR000019-1"/>
    </source>
</evidence>